<keyword evidence="4 5" id="KW-0720">Serine protease</keyword>
<comment type="similarity">
    <text evidence="1 5 6">Belongs to the peptidase S8 family.</text>
</comment>
<keyword evidence="7" id="KW-0732">Signal</keyword>
<dbReference type="PROSITE" id="PS00138">
    <property type="entry name" value="SUBTILASE_SER"/>
    <property type="match status" value="1"/>
</dbReference>
<dbReference type="InterPro" id="IPR022398">
    <property type="entry name" value="Peptidase_S8_His-AS"/>
</dbReference>
<feature type="active site" description="Charge relay system" evidence="5">
    <location>
        <position position="198"/>
    </location>
</feature>
<dbReference type="PANTHER" id="PTHR43806">
    <property type="entry name" value="PEPTIDASE S8"/>
    <property type="match status" value="1"/>
</dbReference>
<dbReference type="InterPro" id="IPR023828">
    <property type="entry name" value="Peptidase_S8_Ser-AS"/>
</dbReference>
<feature type="active site" description="Charge relay system" evidence="5">
    <location>
        <position position="165"/>
    </location>
</feature>
<feature type="signal peptide" evidence="7">
    <location>
        <begin position="1"/>
        <end position="26"/>
    </location>
</feature>
<dbReference type="InterPro" id="IPR036852">
    <property type="entry name" value="Peptidase_S8/S53_dom_sf"/>
</dbReference>
<accession>A0ABR6WLK4</accession>
<dbReference type="RefSeq" id="WP_148605749.1">
    <property type="nucleotide sequence ID" value="NZ_RXYB01000024.1"/>
</dbReference>
<dbReference type="PROSITE" id="PS00136">
    <property type="entry name" value="SUBTILASE_ASP"/>
    <property type="match status" value="1"/>
</dbReference>
<evidence type="ECO:0000313" key="9">
    <source>
        <dbReference type="EMBL" id="MBC3797388.1"/>
    </source>
</evidence>
<dbReference type="InterPro" id="IPR006637">
    <property type="entry name" value="ChW"/>
</dbReference>
<dbReference type="Pfam" id="PF07538">
    <property type="entry name" value="ChW"/>
    <property type="match status" value="3"/>
</dbReference>
<dbReference type="PRINTS" id="PR00723">
    <property type="entry name" value="SUBTILISIN"/>
</dbReference>
<sequence>MKFKNSIVFLLMIVLIGTSCPLGVLAESATTVQAVNSTMLVQSLDEVANIDKSSNIDQEITVIYKDNDASVQNLGLTTQEIKGGESLSPRVDVIEVNDAVNVDSMVTALAANPNVLVAEKNRYIQTADLPNDPDLGTAWQFERIGAGTTWNQINNADPVVVAVIDTGLNTAHPDIVGNTVAGYDYVDKTTTMKDVAGHGTAVSGCIAATANNGIGIAGIAGTANIKIAPYRAGGTYEGDTNLSIASICAALYDAANRSDIKVINMSFCTYDPSSALEMAVADAASAGKVLVAASGNQGKIGNIDAGKDAYPASYADVISVGATTSADTIASYSQHNDQVDLCAPGDAVYTTSFSGDYKLVSGTSFSSPVVAGACAVLMAADSSLTSAKVENVLESTALDFGTAGKDDYYGYGLIQLDKALAALPDTSSITYRTHIQDVGWQDWKADGATSGTSGQSLRLEGIEINPQNDGYNLGVTYQTQIQDIGWQDWVANGILSGTSGKSLRLEAIKIKLTGSDADLFDIYYQVHAENFGWLGWTKNGESAGTQGLSYRLEAIRIQILPKGSAAPGSTETPFVSS</sequence>
<feature type="domain" description="Peptidase S8/S53" evidence="8">
    <location>
        <begin position="159"/>
        <end position="412"/>
    </location>
</feature>
<evidence type="ECO:0000256" key="6">
    <source>
        <dbReference type="RuleBase" id="RU003355"/>
    </source>
</evidence>
<protein>
    <submittedName>
        <fullName evidence="9">S8 family serine peptidase</fullName>
    </submittedName>
</protein>
<dbReference type="InterPro" id="IPR050131">
    <property type="entry name" value="Peptidase_S8_subtilisin-like"/>
</dbReference>
<dbReference type="PANTHER" id="PTHR43806:SF11">
    <property type="entry name" value="CEREVISIN-RELATED"/>
    <property type="match status" value="1"/>
</dbReference>
<proteinExistence type="inferred from homology"/>
<evidence type="ECO:0000256" key="2">
    <source>
        <dbReference type="ARBA" id="ARBA00022670"/>
    </source>
</evidence>
<dbReference type="SUPFAM" id="SSF52743">
    <property type="entry name" value="Subtilisin-like"/>
    <property type="match status" value="1"/>
</dbReference>
<gene>
    <name evidence="9" type="ORF">GH807_10045</name>
</gene>
<evidence type="ECO:0000313" key="10">
    <source>
        <dbReference type="Proteomes" id="UP000653358"/>
    </source>
</evidence>
<dbReference type="EMBL" id="WJBB01000011">
    <property type="protein sequence ID" value="MBC3797388.1"/>
    <property type="molecule type" value="Genomic_DNA"/>
</dbReference>
<dbReference type="InterPro" id="IPR000209">
    <property type="entry name" value="Peptidase_S8/S53_dom"/>
</dbReference>
<dbReference type="SMART" id="SM00728">
    <property type="entry name" value="ChW"/>
    <property type="match status" value="3"/>
</dbReference>
<keyword evidence="10" id="KW-1185">Reference proteome</keyword>
<dbReference type="Gene3D" id="3.40.50.200">
    <property type="entry name" value="Peptidase S8/S53 domain"/>
    <property type="match status" value="1"/>
</dbReference>
<evidence type="ECO:0000259" key="8">
    <source>
        <dbReference type="Pfam" id="PF00082"/>
    </source>
</evidence>
<organism evidence="9 10">
    <name type="scientific">Acetobacterium tundrae</name>
    <dbReference type="NCBI Taxonomy" id="132932"/>
    <lineage>
        <taxon>Bacteria</taxon>
        <taxon>Bacillati</taxon>
        <taxon>Bacillota</taxon>
        <taxon>Clostridia</taxon>
        <taxon>Eubacteriales</taxon>
        <taxon>Eubacteriaceae</taxon>
        <taxon>Acetobacterium</taxon>
    </lineage>
</organism>
<evidence type="ECO:0000256" key="7">
    <source>
        <dbReference type="SAM" id="SignalP"/>
    </source>
</evidence>
<evidence type="ECO:0000256" key="5">
    <source>
        <dbReference type="PROSITE-ProRule" id="PRU01240"/>
    </source>
</evidence>
<dbReference type="PROSITE" id="PS51892">
    <property type="entry name" value="SUBTILASE"/>
    <property type="match status" value="1"/>
</dbReference>
<dbReference type="PROSITE" id="PS00137">
    <property type="entry name" value="SUBTILASE_HIS"/>
    <property type="match status" value="1"/>
</dbReference>
<dbReference type="Pfam" id="PF00082">
    <property type="entry name" value="Peptidase_S8"/>
    <property type="match status" value="1"/>
</dbReference>
<evidence type="ECO:0000256" key="1">
    <source>
        <dbReference type="ARBA" id="ARBA00011073"/>
    </source>
</evidence>
<name>A0ABR6WLK4_9FIRM</name>
<dbReference type="PROSITE" id="PS51257">
    <property type="entry name" value="PROKAR_LIPOPROTEIN"/>
    <property type="match status" value="1"/>
</dbReference>
<comment type="caution">
    <text evidence="9">The sequence shown here is derived from an EMBL/GenBank/DDBJ whole genome shotgun (WGS) entry which is preliminary data.</text>
</comment>
<feature type="chain" id="PRO_5045164207" evidence="7">
    <location>
        <begin position="27"/>
        <end position="577"/>
    </location>
</feature>
<evidence type="ECO:0000256" key="3">
    <source>
        <dbReference type="ARBA" id="ARBA00022801"/>
    </source>
</evidence>
<keyword evidence="2 5" id="KW-0645">Protease</keyword>
<feature type="active site" description="Charge relay system" evidence="5">
    <location>
        <position position="364"/>
    </location>
</feature>
<evidence type="ECO:0000256" key="4">
    <source>
        <dbReference type="ARBA" id="ARBA00022825"/>
    </source>
</evidence>
<reference evidence="9 10" key="1">
    <citation type="journal article" date="2020" name="mSystems">
        <title>Defining Genomic and Predicted Metabolic Features of the Acetobacterium Genus.</title>
        <authorList>
            <person name="Ross D.E."/>
            <person name="Marshall C.W."/>
            <person name="Gulliver D."/>
            <person name="May H.D."/>
            <person name="Norman R.S."/>
        </authorList>
    </citation>
    <scope>NUCLEOTIDE SEQUENCE [LARGE SCALE GENOMIC DNA]</scope>
    <source>
        <strain evidence="9 10">DSM 9173</strain>
    </source>
</reference>
<dbReference type="InterPro" id="IPR015500">
    <property type="entry name" value="Peptidase_S8_subtilisin-rel"/>
</dbReference>
<dbReference type="Proteomes" id="UP000653358">
    <property type="component" value="Unassembled WGS sequence"/>
</dbReference>
<keyword evidence="3 5" id="KW-0378">Hydrolase</keyword>
<dbReference type="InterPro" id="IPR023827">
    <property type="entry name" value="Peptidase_S8_Asp-AS"/>
</dbReference>